<dbReference type="InterPro" id="IPR002831">
    <property type="entry name" value="Tscrpt_reg_TrmB_N"/>
</dbReference>
<dbReference type="SMART" id="SM00421">
    <property type="entry name" value="HTH_LUXR"/>
    <property type="match status" value="1"/>
</dbReference>
<dbReference type="Gene3D" id="1.10.10.10">
    <property type="entry name" value="Winged helix-like DNA-binding domain superfamily/Winged helix DNA-binding domain"/>
    <property type="match status" value="2"/>
</dbReference>
<organism evidence="2 3">
    <name type="scientific">Allocatelliglobosispora scoriae</name>
    <dbReference type="NCBI Taxonomy" id="643052"/>
    <lineage>
        <taxon>Bacteria</taxon>
        <taxon>Bacillati</taxon>
        <taxon>Actinomycetota</taxon>
        <taxon>Actinomycetes</taxon>
        <taxon>Micromonosporales</taxon>
        <taxon>Micromonosporaceae</taxon>
        <taxon>Allocatelliglobosispora</taxon>
    </lineage>
</organism>
<name>A0A841BZH7_9ACTN</name>
<dbReference type="PROSITE" id="PS50043">
    <property type="entry name" value="HTH_LUXR_2"/>
    <property type="match status" value="1"/>
</dbReference>
<dbReference type="InterPro" id="IPR000792">
    <property type="entry name" value="Tscrpt_reg_LuxR_C"/>
</dbReference>
<dbReference type="PANTHER" id="PTHR34293">
    <property type="entry name" value="HTH-TYPE TRANSCRIPTIONAL REGULATOR TRMBL2"/>
    <property type="match status" value="1"/>
</dbReference>
<dbReference type="SUPFAM" id="SSF46894">
    <property type="entry name" value="C-terminal effector domain of the bipartite response regulators"/>
    <property type="match status" value="1"/>
</dbReference>
<comment type="caution">
    <text evidence="2">The sequence shown here is derived from an EMBL/GenBank/DDBJ whole genome shotgun (WGS) entry which is preliminary data.</text>
</comment>
<dbReference type="SUPFAM" id="SSF46785">
    <property type="entry name" value="Winged helix' DNA-binding domain"/>
    <property type="match status" value="1"/>
</dbReference>
<dbReference type="GO" id="GO:0003677">
    <property type="term" value="F:DNA binding"/>
    <property type="evidence" value="ECO:0007669"/>
    <property type="project" value="UniProtKB-KW"/>
</dbReference>
<keyword evidence="3" id="KW-1185">Reference proteome</keyword>
<dbReference type="Pfam" id="PF01978">
    <property type="entry name" value="TrmB"/>
    <property type="match status" value="1"/>
</dbReference>
<dbReference type="Pfam" id="PF00196">
    <property type="entry name" value="GerE"/>
    <property type="match status" value="1"/>
</dbReference>
<evidence type="ECO:0000313" key="3">
    <source>
        <dbReference type="Proteomes" id="UP000587527"/>
    </source>
</evidence>
<dbReference type="InterPro" id="IPR036388">
    <property type="entry name" value="WH-like_DNA-bd_sf"/>
</dbReference>
<dbReference type="InterPro" id="IPR036390">
    <property type="entry name" value="WH_DNA-bd_sf"/>
</dbReference>
<evidence type="ECO:0000259" key="1">
    <source>
        <dbReference type="PROSITE" id="PS50043"/>
    </source>
</evidence>
<dbReference type="InterPro" id="IPR016032">
    <property type="entry name" value="Sig_transdc_resp-reg_C-effctor"/>
</dbReference>
<dbReference type="GO" id="GO:0006355">
    <property type="term" value="P:regulation of DNA-templated transcription"/>
    <property type="evidence" value="ECO:0007669"/>
    <property type="project" value="InterPro"/>
</dbReference>
<dbReference type="AlphaFoldDB" id="A0A841BZH7"/>
<feature type="domain" description="HTH luxR-type" evidence="1">
    <location>
        <begin position="255"/>
        <end position="320"/>
    </location>
</feature>
<sequence>MPSLLEPVGLAQIHSDLYLDLLSHPRSTPTDLAARQDLPVARVRKALQRLLDTGLAARLVGSRNSYVAAPPEIAVDALVLRRSKQLEQLRIDAHELALRVRSVLPPAESSELIQLVEGPEAVSHHLARMQLGAREEVLIIDSPPYLYGRPVANAEEMQALARGVSYRALYDAPGLHEAGHVDQMMECVAAGEQARTLPSIRMKMIIADRDLALLPISFSAGETGTRILVHASPLLDALVLCFESLWAQATPIGVTATTSEGVSDQDRRLLSMLASGFKDRAIARALGVTERTVGRRIQELMAQLHATTRFQAGLSAARRGWL</sequence>
<protein>
    <submittedName>
        <fullName evidence="2">DNA-binding CsgD family transcriptional regulator</fullName>
    </submittedName>
</protein>
<gene>
    <name evidence="2" type="ORF">F4553_006332</name>
</gene>
<reference evidence="2 3" key="1">
    <citation type="submission" date="2020-08" db="EMBL/GenBank/DDBJ databases">
        <title>Sequencing the genomes of 1000 actinobacteria strains.</title>
        <authorList>
            <person name="Klenk H.-P."/>
        </authorList>
    </citation>
    <scope>NUCLEOTIDE SEQUENCE [LARGE SCALE GENOMIC DNA]</scope>
    <source>
        <strain evidence="2 3">DSM 45362</strain>
    </source>
</reference>
<proteinExistence type="predicted"/>
<accession>A0A841BZH7</accession>
<dbReference type="Proteomes" id="UP000587527">
    <property type="component" value="Unassembled WGS sequence"/>
</dbReference>
<dbReference type="EMBL" id="JACHMN010000003">
    <property type="protein sequence ID" value="MBB5872898.1"/>
    <property type="molecule type" value="Genomic_DNA"/>
</dbReference>
<dbReference type="PANTHER" id="PTHR34293:SF1">
    <property type="entry name" value="HTH-TYPE TRANSCRIPTIONAL REGULATOR TRMBL2"/>
    <property type="match status" value="1"/>
</dbReference>
<dbReference type="InterPro" id="IPR051797">
    <property type="entry name" value="TrmB-like"/>
</dbReference>
<evidence type="ECO:0000313" key="2">
    <source>
        <dbReference type="EMBL" id="MBB5872898.1"/>
    </source>
</evidence>
<keyword evidence="2" id="KW-0238">DNA-binding</keyword>
<dbReference type="RefSeq" id="WP_184843217.1">
    <property type="nucleotide sequence ID" value="NZ_JACHMN010000003.1"/>
</dbReference>